<reference evidence="2" key="1">
    <citation type="submission" date="2022-11" db="UniProtKB">
        <authorList>
            <consortium name="WormBaseParasite"/>
        </authorList>
    </citation>
    <scope>IDENTIFICATION</scope>
</reference>
<dbReference type="SUPFAM" id="SSF50965">
    <property type="entry name" value="Galactose oxidase, central domain"/>
    <property type="match status" value="1"/>
</dbReference>
<keyword evidence="1" id="KW-1185">Reference proteome</keyword>
<name>A0A915A7H7_PARUN</name>
<evidence type="ECO:0000313" key="1">
    <source>
        <dbReference type="Proteomes" id="UP000887569"/>
    </source>
</evidence>
<protein>
    <submittedName>
        <fullName evidence="2">Uncharacterized protein</fullName>
    </submittedName>
</protein>
<dbReference type="InterPro" id="IPR011043">
    <property type="entry name" value="Gal_Oxase/kelch_b-propeller"/>
</dbReference>
<proteinExistence type="predicted"/>
<organism evidence="1 2">
    <name type="scientific">Parascaris univalens</name>
    <name type="common">Nematode worm</name>
    <dbReference type="NCBI Taxonomy" id="6257"/>
    <lineage>
        <taxon>Eukaryota</taxon>
        <taxon>Metazoa</taxon>
        <taxon>Ecdysozoa</taxon>
        <taxon>Nematoda</taxon>
        <taxon>Chromadorea</taxon>
        <taxon>Rhabditida</taxon>
        <taxon>Spirurina</taxon>
        <taxon>Ascaridomorpha</taxon>
        <taxon>Ascaridoidea</taxon>
        <taxon>Ascarididae</taxon>
        <taxon>Parascaris</taxon>
    </lineage>
</organism>
<accession>A0A915A7H7</accession>
<sequence>MFYVDESNNLLANDATTRSQLIVVKQHSYINNSIFFISVVDEIIRIHKLSMDHHHASLTLLHDVSVGDRFRMRTPIMAARCCDEVYVIGGIHGCGFRFDPKTWISFNLVTKSTDVIEVMDDAPPFSFSGSRYTKVLTNDLWVHATGSIARGMTGSAFSGEIWIVDLKSKPLKWKKSDFRVPEMDGEQLIIELSDSGYIYVLDNNEGVLSAKIQ</sequence>
<evidence type="ECO:0000313" key="2">
    <source>
        <dbReference type="WBParaSite" id="PgR002_g198_t02"/>
    </source>
</evidence>
<dbReference type="AlphaFoldDB" id="A0A915A7H7"/>
<dbReference type="WBParaSite" id="PgR002_g198_t02">
    <property type="protein sequence ID" value="PgR002_g198_t02"/>
    <property type="gene ID" value="PgR002_g198"/>
</dbReference>
<dbReference type="Proteomes" id="UP000887569">
    <property type="component" value="Unplaced"/>
</dbReference>